<dbReference type="Proteomes" id="UP000676336">
    <property type="component" value="Unassembled WGS sequence"/>
</dbReference>
<accession>A0A8S2QYA9</accession>
<organism evidence="1 2">
    <name type="scientific">Rotaria magnacalcarata</name>
    <dbReference type="NCBI Taxonomy" id="392030"/>
    <lineage>
        <taxon>Eukaryota</taxon>
        <taxon>Metazoa</taxon>
        <taxon>Spiralia</taxon>
        <taxon>Gnathifera</taxon>
        <taxon>Rotifera</taxon>
        <taxon>Eurotatoria</taxon>
        <taxon>Bdelloidea</taxon>
        <taxon>Philodinida</taxon>
        <taxon>Philodinidae</taxon>
        <taxon>Rotaria</taxon>
    </lineage>
</organism>
<name>A0A8S2QYA9_9BILA</name>
<comment type="caution">
    <text evidence="1">The sequence shown here is derived from an EMBL/GenBank/DDBJ whole genome shotgun (WGS) entry which is preliminary data.</text>
</comment>
<sequence>MILFIFGLCICTLIIIGWKLFLSSQSFERQSQALSDIIEQSENASLSVDDTIQNDELQTVFDIHIE</sequence>
<proteinExistence type="predicted"/>
<evidence type="ECO:0000313" key="1">
    <source>
        <dbReference type="EMBL" id="CAF4126873.1"/>
    </source>
</evidence>
<reference evidence="1" key="1">
    <citation type="submission" date="2021-02" db="EMBL/GenBank/DDBJ databases">
        <authorList>
            <person name="Nowell W R."/>
        </authorList>
    </citation>
    <scope>NUCLEOTIDE SEQUENCE</scope>
</reference>
<protein>
    <submittedName>
        <fullName evidence="1">Uncharacterized protein</fullName>
    </submittedName>
</protein>
<dbReference type="EMBL" id="CAJOBI010008980">
    <property type="protein sequence ID" value="CAF4126873.1"/>
    <property type="molecule type" value="Genomic_DNA"/>
</dbReference>
<dbReference type="AlphaFoldDB" id="A0A8S2QYA9"/>
<evidence type="ECO:0000313" key="2">
    <source>
        <dbReference type="Proteomes" id="UP000676336"/>
    </source>
</evidence>
<gene>
    <name evidence="1" type="ORF">SMN809_LOCUS18570</name>
</gene>